<sequence>MMSTVTVRLNKDEEDFFKTYAQITGVSLSTLFKKSLEKAIEDEYDLKLYQEAYRAYQEDPETLSHADFKKELGF</sequence>
<protein>
    <submittedName>
        <fullName evidence="1">Toxin-antitoxin system, antitoxin component, ribbon-helix-helix domain protein</fullName>
    </submittedName>
</protein>
<dbReference type="HOGENOM" id="CLU_155311_8_3_9"/>
<name>U2IL63_9STRE</name>
<gene>
    <name evidence="1" type="ORF">HMPREF1557_01517</name>
</gene>
<dbReference type="Proteomes" id="UP000016617">
    <property type="component" value="Unassembled WGS sequence"/>
</dbReference>
<dbReference type="InterPro" id="IPR046257">
    <property type="entry name" value="DUF6290"/>
</dbReference>
<evidence type="ECO:0000313" key="2">
    <source>
        <dbReference type="Proteomes" id="UP000016617"/>
    </source>
</evidence>
<organism evidence="1 2">
    <name type="scientific">Streptococcus sobrinus W1703</name>
    <dbReference type="NCBI Taxonomy" id="1227275"/>
    <lineage>
        <taxon>Bacteria</taxon>
        <taxon>Bacillati</taxon>
        <taxon>Bacillota</taxon>
        <taxon>Bacilli</taxon>
        <taxon>Lactobacillales</taxon>
        <taxon>Streptococcaceae</taxon>
        <taxon>Streptococcus</taxon>
    </lineage>
</organism>
<proteinExistence type="predicted"/>
<reference evidence="1 2" key="1">
    <citation type="submission" date="2013-06" db="EMBL/GenBank/DDBJ databases">
        <authorList>
            <person name="Weinstock G."/>
            <person name="Sodergren E."/>
            <person name="Lobos E.A."/>
            <person name="Fulton L."/>
            <person name="Fulton R."/>
            <person name="Courtney L."/>
            <person name="Fronick C."/>
            <person name="O'Laughlin M."/>
            <person name="Godfrey J."/>
            <person name="Wilson R.M."/>
            <person name="Miner T."/>
            <person name="Farmer C."/>
            <person name="Delehaunty K."/>
            <person name="Cordes M."/>
            <person name="Minx P."/>
            <person name="Tomlinson C."/>
            <person name="Chen J."/>
            <person name="Wollam A."/>
            <person name="Pepin K.H."/>
            <person name="Bhonagiri V."/>
            <person name="Zhang X."/>
            <person name="Warren W."/>
            <person name="Mitreva M."/>
            <person name="Mardis E.R."/>
            <person name="Wilson R.K."/>
        </authorList>
    </citation>
    <scope>NUCLEOTIDE SEQUENCE [LARGE SCALE GENOMIC DNA]</scope>
    <source>
        <strain evidence="1 2">W1703</strain>
    </source>
</reference>
<accession>U2IL63</accession>
<dbReference type="PATRIC" id="fig|1227275.3.peg.1354"/>
<dbReference type="AlphaFoldDB" id="U2IL63"/>
<evidence type="ECO:0000313" key="1">
    <source>
        <dbReference type="EMBL" id="ERJ74621.1"/>
    </source>
</evidence>
<dbReference type="Pfam" id="PF19807">
    <property type="entry name" value="DUF6290"/>
    <property type="match status" value="1"/>
</dbReference>
<dbReference type="NCBIfam" id="NF046040">
    <property type="entry name" value="RelB_antitoxin"/>
    <property type="match status" value="1"/>
</dbReference>
<dbReference type="EMBL" id="AWVA01000091">
    <property type="protein sequence ID" value="ERJ74621.1"/>
    <property type="molecule type" value="Genomic_DNA"/>
</dbReference>
<comment type="caution">
    <text evidence="1">The sequence shown here is derived from an EMBL/GenBank/DDBJ whole genome shotgun (WGS) entry which is preliminary data.</text>
</comment>